<keyword evidence="2" id="KW-1185">Reference proteome</keyword>
<dbReference type="Proteomes" id="UP000006753">
    <property type="component" value="Unassembled WGS sequence"/>
</dbReference>
<evidence type="ECO:0000313" key="1">
    <source>
        <dbReference type="EMBL" id="EKD18180.1"/>
    </source>
</evidence>
<dbReference type="KEGG" id="mbe:MBM_03952"/>
<reference evidence="1 2" key="1">
    <citation type="journal article" date="2012" name="BMC Genomics">
        <title>Sequencing the genome of Marssonina brunnea reveals fungus-poplar co-evolution.</title>
        <authorList>
            <person name="Zhu S."/>
            <person name="Cao Y.-Z."/>
            <person name="Jiang C."/>
            <person name="Tan B.-Y."/>
            <person name="Wang Z."/>
            <person name="Feng S."/>
            <person name="Zhang L."/>
            <person name="Su X.-H."/>
            <person name="Brejova B."/>
            <person name="Vinar T."/>
            <person name="Xu M."/>
            <person name="Wang M.-X."/>
            <person name="Zhang S.-G."/>
            <person name="Huang M.-R."/>
            <person name="Wu R."/>
            <person name="Zhou Y."/>
        </authorList>
    </citation>
    <scope>NUCLEOTIDE SEQUENCE [LARGE SCALE GENOMIC DNA]</scope>
    <source>
        <strain evidence="1 2">MB_m1</strain>
    </source>
</reference>
<evidence type="ECO:0000313" key="2">
    <source>
        <dbReference type="Proteomes" id="UP000006753"/>
    </source>
</evidence>
<gene>
    <name evidence="1" type="ORF">MBM_03952</name>
</gene>
<dbReference type="EMBL" id="JH921434">
    <property type="protein sequence ID" value="EKD18180.1"/>
    <property type="molecule type" value="Genomic_DNA"/>
</dbReference>
<dbReference type="AlphaFoldDB" id="K1WKL2"/>
<dbReference type="InParanoid" id="K1WKL2"/>
<dbReference type="HOGENOM" id="CLU_1586842_0_0_1"/>
<name>K1WKL2_MARBU</name>
<accession>K1WKL2</accession>
<organism evidence="1 2">
    <name type="scientific">Marssonina brunnea f. sp. multigermtubi (strain MB_m1)</name>
    <name type="common">Marssonina leaf spot fungus</name>
    <dbReference type="NCBI Taxonomy" id="1072389"/>
    <lineage>
        <taxon>Eukaryota</taxon>
        <taxon>Fungi</taxon>
        <taxon>Dikarya</taxon>
        <taxon>Ascomycota</taxon>
        <taxon>Pezizomycotina</taxon>
        <taxon>Leotiomycetes</taxon>
        <taxon>Helotiales</taxon>
        <taxon>Drepanopezizaceae</taxon>
        <taxon>Drepanopeziza</taxon>
    </lineage>
</organism>
<sequence length="168" mass="19016">MLLTTTIAIPIAITRPITPIETIKDQVRAITVAQEATIAVIEAEVGTKVLHVKEGIKASAEVESLSFLADYERVESIADEENHQDQATYATENYQYDEYDYGDRNYFTQTFLTEAKKVIGAETIAILQERSAYYAFTTLDAMNPLIKEDKTVPLKTYISHSRYSAYRF</sequence>
<proteinExistence type="predicted"/>
<protein>
    <submittedName>
        <fullName evidence="1">Uncharacterized protein</fullName>
    </submittedName>
</protein>